<protein>
    <submittedName>
        <fullName evidence="1">Uncharacterized protein</fullName>
    </submittedName>
</protein>
<organism evidence="1 2">
    <name type="scientific">Pleurodeles waltl</name>
    <name type="common">Iberian ribbed newt</name>
    <dbReference type="NCBI Taxonomy" id="8319"/>
    <lineage>
        <taxon>Eukaryota</taxon>
        <taxon>Metazoa</taxon>
        <taxon>Chordata</taxon>
        <taxon>Craniata</taxon>
        <taxon>Vertebrata</taxon>
        <taxon>Euteleostomi</taxon>
        <taxon>Amphibia</taxon>
        <taxon>Batrachia</taxon>
        <taxon>Caudata</taxon>
        <taxon>Salamandroidea</taxon>
        <taxon>Salamandridae</taxon>
        <taxon>Pleurodelinae</taxon>
        <taxon>Pleurodeles</taxon>
    </lineage>
</organism>
<dbReference type="EMBL" id="JANPWB010000014">
    <property type="protein sequence ID" value="KAJ1101789.1"/>
    <property type="molecule type" value="Genomic_DNA"/>
</dbReference>
<sequence length="122" mass="13194">MSRATRCKKQNKLLFVQKQSNVSGIANGETYELLNSMGLVEDKRTGVVATLKLLMDASDALLDPVSASVSTNDAEEIMREGDVVKDTEFSAAMQETPEIHDLIGRGPSQARSPITSLVTILV</sequence>
<proteinExistence type="predicted"/>
<evidence type="ECO:0000313" key="2">
    <source>
        <dbReference type="Proteomes" id="UP001066276"/>
    </source>
</evidence>
<gene>
    <name evidence="1" type="ORF">NDU88_006853</name>
</gene>
<accession>A0AAV7MF83</accession>
<comment type="caution">
    <text evidence="1">The sequence shown here is derived from an EMBL/GenBank/DDBJ whole genome shotgun (WGS) entry which is preliminary data.</text>
</comment>
<dbReference type="AlphaFoldDB" id="A0AAV7MF83"/>
<name>A0AAV7MF83_PLEWA</name>
<keyword evidence="2" id="KW-1185">Reference proteome</keyword>
<evidence type="ECO:0000313" key="1">
    <source>
        <dbReference type="EMBL" id="KAJ1101789.1"/>
    </source>
</evidence>
<reference evidence="1" key="1">
    <citation type="journal article" date="2022" name="bioRxiv">
        <title>Sequencing and chromosome-scale assembly of the giantPleurodeles waltlgenome.</title>
        <authorList>
            <person name="Brown T."/>
            <person name="Elewa A."/>
            <person name="Iarovenko S."/>
            <person name="Subramanian E."/>
            <person name="Araus A.J."/>
            <person name="Petzold A."/>
            <person name="Susuki M."/>
            <person name="Suzuki K.-i.T."/>
            <person name="Hayashi T."/>
            <person name="Toyoda A."/>
            <person name="Oliveira C."/>
            <person name="Osipova E."/>
            <person name="Leigh N.D."/>
            <person name="Simon A."/>
            <person name="Yun M.H."/>
        </authorList>
    </citation>
    <scope>NUCLEOTIDE SEQUENCE</scope>
    <source>
        <strain evidence="1">20211129_DDA</strain>
        <tissue evidence="1">Liver</tissue>
    </source>
</reference>
<dbReference type="Proteomes" id="UP001066276">
    <property type="component" value="Chromosome 10"/>
</dbReference>